<sequence>MIPRECPLADAGGVQHHVLPIPGYASGGAPCAAPRNIDALTDMHVDDLLLWLSGLNWDDQLPLEINACGVSGKKLEILGTVRVLHALLSIPRDQVRHSEMHVFGDASEAAFVSVAYLMTESMGVVKEVKFILAMTRVALVYWSGSSITLSWIRGDPWRWMPFVWLHYPMTDNPADKFSIGCDLEKLIEDHFWWNGPAWLRESEDQWPPTKVPLSLEEIRLTSPEHKLITVLVTTVQRPGIQNIIDPGKRSKMERLGRITAYCVRFEKNRSLFYYLMLITQNDTINNNRSHLLFININTDWFLKYCTQLTVFTDKCCTTYDKHRLHYFYGFTKCNLNLAIIHFKTSTVILSVALFSLMFISLLKCINVIIIIIPLVKECICSNLNAAGSGYSSANGLPLCYKIEGRVYPNWKLKESETDWRTSTRILVNFGQYIGLIKSDGTFVVHCVPSGSYVVEVANADVIFEPYRVEINARGKIRARKLNYVQPAIVYAVPYPLKFAANSTVRYFRPREQWRIVDFLLNPMVLMMLMSLFIIVVFPKLNSVTDPEIQREMQQTMSMPSYDLPELSELMANWVVGKKKASRSKNLKLKR</sequence>
<evidence type="ECO:0000256" key="7">
    <source>
        <dbReference type="SAM" id="Phobius"/>
    </source>
</evidence>
<comment type="similarity">
    <text evidence="2">Belongs to the EMC7 family.</text>
</comment>
<keyword evidence="3 7" id="KW-0812">Transmembrane</keyword>
<dbReference type="InterPro" id="IPR039163">
    <property type="entry name" value="EMC7"/>
</dbReference>
<name>A0A0V0T933_9BILA</name>
<comment type="caution">
    <text evidence="9">The sequence shown here is derived from an EMBL/GenBank/DDBJ whole genome shotgun (WGS) entry which is preliminary data.</text>
</comment>
<feature type="domain" description="ER membrane protein complex subunit 7 beta-sandwich" evidence="8">
    <location>
        <begin position="417"/>
        <end position="526"/>
    </location>
</feature>
<evidence type="ECO:0000256" key="4">
    <source>
        <dbReference type="ARBA" id="ARBA00022729"/>
    </source>
</evidence>
<keyword evidence="4" id="KW-0732">Signal</keyword>
<evidence type="ECO:0000256" key="3">
    <source>
        <dbReference type="ARBA" id="ARBA00022692"/>
    </source>
</evidence>
<evidence type="ECO:0000313" key="10">
    <source>
        <dbReference type="Proteomes" id="UP000055048"/>
    </source>
</evidence>
<reference evidence="9 10" key="1">
    <citation type="submission" date="2015-01" db="EMBL/GenBank/DDBJ databases">
        <title>Evolution of Trichinella species and genotypes.</title>
        <authorList>
            <person name="Korhonen P.K."/>
            <person name="Edoardo P."/>
            <person name="Giuseppe L.R."/>
            <person name="Gasser R.B."/>
        </authorList>
    </citation>
    <scope>NUCLEOTIDE SEQUENCE [LARGE SCALE GENOMIC DNA]</scope>
    <source>
        <strain evidence="9">ISS417</strain>
    </source>
</reference>
<evidence type="ECO:0000256" key="6">
    <source>
        <dbReference type="ARBA" id="ARBA00023136"/>
    </source>
</evidence>
<keyword evidence="6 7" id="KW-0472">Membrane</keyword>
<dbReference type="InterPro" id="IPR008042">
    <property type="entry name" value="Retrotrans_Pao"/>
</dbReference>
<dbReference type="OrthoDB" id="336240at2759"/>
<dbReference type="Pfam" id="PF09430">
    <property type="entry name" value="EMC7_beta-sandw"/>
    <property type="match status" value="1"/>
</dbReference>
<feature type="transmembrane region" description="Helical" evidence="7">
    <location>
        <begin position="347"/>
        <end position="375"/>
    </location>
</feature>
<evidence type="ECO:0000256" key="1">
    <source>
        <dbReference type="ARBA" id="ARBA00004167"/>
    </source>
</evidence>
<dbReference type="PANTHER" id="PTHR13605:SF4">
    <property type="entry name" value="ER MEMBRANE PROTEIN COMPLEX SUBUNIT 7"/>
    <property type="match status" value="1"/>
</dbReference>
<dbReference type="InterPro" id="IPR019008">
    <property type="entry name" value="Beta_sandwich_EMC7"/>
</dbReference>
<evidence type="ECO:0000259" key="8">
    <source>
        <dbReference type="Pfam" id="PF09430"/>
    </source>
</evidence>
<protein>
    <submittedName>
        <fullName evidence="9">ER membrane protein complex subunit 7</fullName>
    </submittedName>
</protein>
<dbReference type="Proteomes" id="UP000055048">
    <property type="component" value="Unassembled WGS sequence"/>
</dbReference>
<evidence type="ECO:0000256" key="2">
    <source>
        <dbReference type="ARBA" id="ARBA00008880"/>
    </source>
</evidence>
<dbReference type="AlphaFoldDB" id="A0A0V0T933"/>
<evidence type="ECO:0000256" key="5">
    <source>
        <dbReference type="ARBA" id="ARBA00022989"/>
    </source>
</evidence>
<dbReference type="PANTHER" id="PTHR13605">
    <property type="entry name" value="ER MEMBRANE PROTEIN COMPLEX SUBUNIT 7"/>
    <property type="match status" value="1"/>
</dbReference>
<dbReference type="EMBL" id="JYDJ01000442">
    <property type="protein sequence ID" value="KRX35424.1"/>
    <property type="molecule type" value="Genomic_DNA"/>
</dbReference>
<comment type="subcellular location">
    <subcellularLocation>
        <location evidence="1">Membrane</location>
        <topology evidence="1">Single-pass membrane protein</topology>
    </subcellularLocation>
</comment>
<gene>
    <name evidence="9" type="primary">Emc7</name>
    <name evidence="9" type="ORF">T05_9132</name>
</gene>
<keyword evidence="5 7" id="KW-1133">Transmembrane helix</keyword>
<feature type="transmembrane region" description="Helical" evidence="7">
    <location>
        <begin position="515"/>
        <end position="537"/>
    </location>
</feature>
<organism evidence="9 10">
    <name type="scientific">Trichinella murrelli</name>
    <dbReference type="NCBI Taxonomy" id="144512"/>
    <lineage>
        <taxon>Eukaryota</taxon>
        <taxon>Metazoa</taxon>
        <taxon>Ecdysozoa</taxon>
        <taxon>Nematoda</taxon>
        <taxon>Enoplea</taxon>
        <taxon>Dorylaimia</taxon>
        <taxon>Trichinellida</taxon>
        <taxon>Trichinellidae</taxon>
        <taxon>Trichinella</taxon>
    </lineage>
</organism>
<dbReference type="Pfam" id="PF05380">
    <property type="entry name" value="Peptidase_A17"/>
    <property type="match status" value="1"/>
</dbReference>
<dbReference type="STRING" id="144512.A0A0V0T933"/>
<evidence type="ECO:0000313" key="9">
    <source>
        <dbReference type="EMBL" id="KRX35424.1"/>
    </source>
</evidence>
<keyword evidence="10" id="KW-1185">Reference proteome</keyword>
<dbReference type="GO" id="GO:0072546">
    <property type="term" value="C:EMC complex"/>
    <property type="evidence" value="ECO:0007669"/>
    <property type="project" value="TreeGrafter"/>
</dbReference>
<proteinExistence type="inferred from homology"/>
<accession>A0A0V0T933</accession>